<dbReference type="Proteomes" id="UP001596087">
    <property type="component" value="Unassembled WGS sequence"/>
</dbReference>
<name>A0ABW0BH01_9ACTN</name>
<evidence type="ECO:0000313" key="1">
    <source>
        <dbReference type="EMBL" id="MFC5176081.1"/>
    </source>
</evidence>
<gene>
    <name evidence="1" type="ORF">ACFPGP_05315</name>
</gene>
<organism evidence="1 2">
    <name type="scientific">Nocardioides taihuensis</name>
    <dbReference type="NCBI Taxonomy" id="1835606"/>
    <lineage>
        <taxon>Bacteria</taxon>
        <taxon>Bacillati</taxon>
        <taxon>Actinomycetota</taxon>
        <taxon>Actinomycetes</taxon>
        <taxon>Propionibacteriales</taxon>
        <taxon>Nocardioidaceae</taxon>
        <taxon>Nocardioides</taxon>
    </lineage>
</organism>
<evidence type="ECO:0000313" key="2">
    <source>
        <dbReference type="Proteomes" id="UP001596087"/>
    </source>
</evidence>
<keyword evidence="2" id="KW-1185">Reference proteome</keyword>
<protein>
    <submittedName>
        <fullName evidence="1">Uncharacterized protein</fullName>
    </submittedName>
</protein>
<reference evidence="2" key="1">
    <citation type="journal article" date="2019" name="Int. J. Syst. Evol. Microbiol.">
        <title>The Global Catalogue of Microorganisms (GCM) 10K type strain sequencing project: providing services to taxonomists for standard genome sequencing and annotation.</title>
        <authorList>
            <consortium name="The Broad Institute Genomics Platform"/>
            <consortium name="The Broad Institute Genome Sequencing Center for Infectious Disease"/>
            <person name="Wu L."/>
            <person name="Ma J."/>
        </authorList>
    </citation>
    <scope>NUCLEOTIDE SEQUENCE [LARGE SCALE GENOMIC DNA]</scope>
    <source>
        <strain evidence="2">DFY41</strain>
    </source>
</reference>
<accession>A0ABW0BH01</accession>
<comment type="caution">
    <text evidence="1">The sequence shown here is derived from an EMBL/GenBank/DDBJ whole genome shotgun (WGS) entry which is preliminary data.</text>
</comment>
<dbReference type="EMBL" id="JBHSKD010000004">
    <property type="protein sequence ID" value="MFC5176081.1"/>
    <property type="molecule type" value="Genomic_DNA"/>
</dbReference>
<dbReference type="RefSeq" id="WP_378587843.1">
    <property type="nucleotide sequence ID" value="NZ_JBHSKD010000004.1"/>
</dbReference>
<sequence length="51" mass="5220">MLTRLLAGTGRRLPTFALAGLVLAPALASSAGAARLITGKDIKDDTSRPLT</sequence>
<proteinExistence type="predicted"/>